<name>A0A1J5RYG0_9ZZZZ</name>
<feature type="region of interest" description="Disordered" evidence="1">
    <location>
        <begin position="110"/>
        <end position="138"/>
    </location>
</feature>
<dbReference type="EMBL" id="MLJW01000090">
    <property type="protein sequence ID" value="OIR00882.1"/>
    <property type="molecule type" value="Genomic_DNA"/>
</dbReference>
<organism evidence="2">
    <name type="scientific">mine drainage metagenome</name>
    <dbReference type="NCBI Taxonomy" id="410659"/>
    <lineage>
        <taxon>unclassified sequences</taxon>
        <taxon>metagenomes</taxon>
        <taxon>ecological metagenomes</taxon>
    </lineage>
</organism>
<feature type="compositionally biased region" description="Low complexity" evidence="1">
    <location>
        <begin position="110"/>
        <end position="121"/>
    </location>
</feature>
<dbReference type="Pfam" id="PF04386">
    <property type="entry name" value="SspB"/>
    <property type="match status" value="1"/>
</dbReference>
<dbReference type="SUPFAM" id="SSF101738">
    <property type="entry name" value="SspB-like"/>
    <property type="match status" value="1"/>
</dbReference>
<dbReference type="AlphaFoldDB" id="A0A1J5RYG0"/>
<dbReference type="PANTHER" id="PTHR37486">
    <property type="entry name" value="STRINGENT STARVATION PROTEIN B"/>
    <property type="match status" value="1"/>
</dbReference>
<evidence type="ECO:0008006" key="3">
    <source>
        <dbReference type="Google" id="ProtNLM"/>
    </source>
</evidence>
<reference evidence="2" key="1">
    <citation type="submission" date="2016-10" db="EMBL/GenBank/DDBJ databases">
        <title>Sequence of Gallionella enrichment culture.</title>
        <authorList>
            <person name="Poehlein A."/>
            <person name="Muehling M."/>
            <person name="Daniel R."/>
        </authorList>
    </citation>
    <scope>NUCLEOTIDE SEQUENCE</scope>
</reference>
<proteinExistence type="predicted"/>
<dbReference type="Gene3D" id="2.30.30.220">
    <property type="entry name" value="SspB-like"/>
    <property type="match status" value="1"/>
</dbReference>
<dbReference type="PIRSF" id="PIRSF005276">
    <property type="entry name" value="SspB"/>
    <property type="match status" value="1"/>
</dbReference>
<evidence type="ECO:0000313" key="2">
    <source>
        <dbReference type="EMBL" id="OIR00882.1"/>
    </source>
</evidence>
<dbReference type="PANTHER" id="PTHR37486:SF1">
    <property type="entry name" value="STRINGENT STARVATION PROTEIN B"/>
    <property type="match status" value="1"/>
</dbReference>
<dbReference type="InterPro" id="IPR036760">
    <property type="entry name" value="SspB-like_sf"/>
</dbReference>
<sequence length="138" mass="14583">MSEPASTKPYLLRAIHEWCVDQGFTPYLNVVVDGHTKVPRQYVKDGGIVLNLGPEATHQLVMGNEVISFSARFSGVSQALSIPVANVAAIYARENGQGMAFEVAPAGSGAEASVATPSAEEPSPEPPPSGRSHLTRIK</sequence>
<accession>A0A1J5RYG0</accession>
<comment type="caution">
    <text evidence="2">The sequence shown here is derived from an EMBL/GenBank/DDBJ whole genome shotgun (WGS) entry which is preliminary data.</text>
</comment>
<dbReference type="NCBIfam" id="NF008769">
    <property type="entry name" value="PRK11798.2-5"/>
    <property type="match status" value="1"/>
</dbReference>
<gene>
    <name evidence="2" type="ORF">GALL_170210</name>
</gene>
<evidence type="ECO:0000256" key="1">
    <source>
        <dbReference type="SAM" id="MobiDB-lite"/>
    </source>
</evidence>
<dbReference type="InterPro" id="IPR007481">
    <property type="entry name" value="SspB"/>
</dbReference>
<protein>
    <recommendedName>
        <fullName evidence="3">ClpXP protease specificity-enhancing factor</fullName>
    </recommendedName>
</protein>